<protein>
    <submittedName>
        <fullName evidence="1">Uncharacterized protein</fullName>
    </submittedName>
</protein>
<dbReference type="Proteomes" id="UP001634007">
    <property type="component" value="Unassembled WGS sequence"/>
</dbReference>
<evidence type="ECO:0000313" key="2">
    <source>
        <dbReference type="Proteomes" id="UP001634007"/>
    </source>
</evidence>
<organism evidence="1 2">
    <name type="scientific">Eucalyptus globulus</name>
    <name type="common">Tasmanian blue gum</name>
    <dbReference type="NCBI Taxonomy" id="34317"/>
    <lineage>
        <taxon>Eukaryota</taxon>
        <taxon>Viridiplantae</taxon>
        <taxon>Streptophyta</taxon>
        <taxon>Embryophyta</taxon>
        <taxon>Tracheophyta</taxon>
        <taxon>Spermatophyta</taxon>
        <taxon>Magnoliopsida</taxon>
        <taxon>eudicotyledons</taxon>
        <taxon>Gunneridae</taxon>
        <taxon>Pentapetalae</taxon>
        <taxon>rosids</taxon>
        <taxon>malvids</taxon>
        <taxon>Myrtales</taxon>
        <taxon>Myrtaceae</taxon>
        <taxon>Myrtoideae</taxon>
        <taxon>Eucalypteae</taxon>
        <taxon>Eucalyptus</taxon>
    </lineage>
</organism>
<name>A0ABD3J2E0_EUCGL</name>
<gene>
    <name evidence="1" type="ORF">ACJRO7_034062</name>
</gene>
<reference evidence="1 2" key="1">
    <citation type="submission" date="2024-11" db="EMBL/GenBank/DDBJ databases">
        <title>Chromosome-level genome assembly of Eucalyptus globulus Labill. provides insights into its genome evolution.</title>
        <authorList>
            <person name="Li X."/>
        </authorList>
    </citation>
    <scope>NUCLEOTIDE SEQUENCE [LARGE SCALE GENOMIC DNA]</scope>
    <source>
        <strain evidence="1">CL2024</strain>
        <tissue evidence="1">Fresh tender leaves</tissue>
    </source>
</reference>
<proteinExistence type="predicted"/>
<comment type="caution">
    <text evidence="1">The sequence shown here is derived from an EMBL/GenBank/DDBJ whole genome shotgun (WGS) entry which is preliminary data.</text>
</comment>
<accession>A0ABD3J2E0</accession>
<dbReference type="AlphaFoldDB" id="A0ABD3J2E0"/>
<keyword evidence="2" id="KW-1185">Reference proteome</keyword>
<dbReference type="EMBL" id="JBJKBG010000009">
    <property type="protein sequence ID" value="KAL3721666.1"/>
    <property type="molecule type" value="Genomic_DNA"/>
</dbReference>
<sequence>MAELPQVSRTGRGAGLQRQLCLELAGRRKVAVGVVAASTLEAHQQEGDDGAVMVVQAGQGVELRHWAVSRMELGGCWCGRSEARLSVWAGRCSRRQQEVQVLAAGAGVGDGGA</sequence>
<evidence type="ECO:0000313" key="1">
    <source>
        <dbReference type="EMBL" id="KAL3721666.1"/>
    </source>
</evidence>